<evidence type="ECO:0000313" key="1">
    <source>
        <dbReference type="EMBL" id="KAJ1678376.1"/>
    </source>
</evidence>
<protein>
    <submittedName>
        <fullName evidence="1">Elongin C</fullName>
    </submittedName>
</protein>
<gene>
    <name evidence="1" type="primary">ELC1</name>
    <name evidence="1" type="ORF">EV182_004175</name>
</gene>
<evidence type="ECO:0000313" key="2">
    <source>
        <dbReference type="Proteomes" id="UP001145114"/>
    </source>
</evidence>
<dbReference type="Proteomes" id="UP001145114">
    <property type="component" value="Unassembled WGS sequence"/>
</dbReference>
<accession>A0ACC1HRT1</accession>
<name>A0ACC1HRT1_9FUNG</name>
<proteinExistence type="predicted"/>
<keyword evidence="2" id="KW-1185">Reference proteome</keyword>
<sequence>MATSIAADQKGGNSDNVMVKLVSGDGFEFILERSVAVMAGTIKSMLEVSNMFVESSERVIRIDEIAGDVLEKVVQYLFYKYRYADKAGKVDIPDFPIEPEITLALMVAADYLDC</sequence>
<reference evidence="1" key="1">
    <citation type="submission" date="2022-06" db="EMBL/GenBank/DDBJ databases">
        <title>Phylogenomic reconstructions and comparative analyses of Kickxellomycotina fungi.</title>
        <authorList>
            <person name="Reynolds N.K."/>
            <person name="Stajich J.E."/>
            <person name="Barry K."/>
            <person name="Grigoriev I.V."/>
            <person name="Crous P."/>
            <person name="Smith M.E."/>
        </authorList>
    </citation>
    <scope>NUCLEOTIDE SEQUENCE</scope>
    <source>
        <strain evidence="1">RSA 2271</strain>
    </source>
</reference>
<dbReference type="EMBL" id="JAMZIH010001227">
    <property type="protein sequence ID" value="KAJ1678376.1"/>
    <property type="molecule type" value="Genomic_DNA"/>
</dbReference>
<organism evidence="1 2">
    <name type="scientific">Spiromyces aspiralis</name>
    <dbReference type="NCBI Taxonomy" id="68401"/>
    <lineage>
        <taxon>Eukaryota</taxon>
        <taxon>Fungi</taxon>
        <taxon>Fungi incertae sedis</taxon>
        <taxon>Zoopagomycota</taxon>
        <taxon>Kickxellomycotina</taxon>
        <taxon>Kickxellomycetes</taxon>
        <taxon>Kickxellales</taxon>
        <taxon>Kickxellaceae</taxon>
        <taxon>Spiromyces</taxon>
    </lineage>
</organism>
<comment type="caution">
    <text evidence="1">The sequence shown here is derived from an EMBL/GenBank/DDBJ whole genome shotgun (WGS) entry which is preliminary data.</text>
</comment>